<keyword evidence="3" id="KW-1185">Reference proteome</keyword>
<gene>
    <name evidence="2" type="ORF">L201_003714</name>
</gene>
<protein>
    <submittedName>
        <fullName evidence="2">Uncharacterized protein</fullName>
    </submittedName>
</protein>
<evidence type="ECO:0000313" key="3">
    <source>
        <dbReference type="Proteomes" id="UP001355207"/>
    </source>
</evidence>
<evidence type="ECO:0000313" key="2">
    <source>
        <dbReference type="EMBL" id="WWC88801.1"/>
    </source>
</evidence>
<feature type="compositionally biased region" description="Polar residues" evidence="1">
    <location>
        <begin position="1"/>
        <end position="18"/>
    </location>
</feature>
<dbReference type="AlphaFoldDB" id="A0AAX4JTP6"/>
<reference evidence="2 3" key="1">
    <citation type="submission" date="2024-01" db="EMBL/GenBank/DDBJ databases">
        <title>Comparative genomics of Cryptococcus and Kwoniella reveals pathogenesis evolution and contrasting modes of karyotype evolution via chromosome fusion or intercentromeric recombination.</title>
        <authorList>
            <person name="Coelho M.A."/>
            <person name="David-Palma M."/>
            <person name="Shea T."/>
            <person name="Bowers K."/>
            <person name="McGinley-Smith S."/>
            <person name="Mohammad A.W."/>
            <person name="Gnirke A."/>
            <person name="Yurkov A.M."/>
            <person name="Nowrousian M."/>
            <person name="Sun S."/>
            <person name="Cuomo C.A."/>
            <person name="Heitman J."/>
        </authorList>
    </citation>
    <scope>NUCLEOTIDE SEQUENCE [LARGE SCALE GENOMIC DNA]</scope>
    <source>
        <strain evidence="2 3">CBS 6074</strain>
    </source>
</reference>
<dbReference type="RefSeq" id="XP_066075564.1">
    <property type="nucleotide sequence ID" value="XM_066219467.1"/>
</dbReference>
<dbReference type="GeneID" id="91094384"/>
<proteinExistence type="predicted"/>
<sequence length="280" mass="32090">MSNTSELQPISEKQNRNALRTKATATVDEIRTLYTPPTGHIYSVVDKRSSGIFFPIKASSLIEDYHKEDTTSQFREAAFQVMIDAVDAGTLKSKYAREWGKVSRQWGKSKTSGRTETEDTKNQFIKWSTKGHVIYPDLDTAFDTIAKLTNEGQDGYFELTDLGKRVMIHRAYVRTFDTIYDKPETIGNSDIPDMIKELSLIPSDIRSDMEQVWERKKLNLKYPNRELSPSEQETLDRIKSDGTYDIYKPSNLTNFINKDRQVVEAANTGDMFTRWAAKLS</sequence>
<dbReference type="Proteomes" id="UP001355207">
    <property type="component" value="Chromosome 4"/>
</dbReference>
<organism evidence="2 3">
    <name type="scientific">Kwoniella dendrophila CBS 6074</name>
    <dbReference type="NCBI Taxonomy" id="1295534"/>
    <lineage>
        <taxon>Eukaryota</taxon>
        <taxon>Fungi</taxon>
        <taxon>Dikarya</taxon>
        <taxon>Basidiomycota</taxon>
        <taxon>Agaricomycotina</taxon>
        <taxon>Tremellomycetes</taxon>
        <taxon>Tremellales</taxon>
        <taxon>Cryptococcaceae</taxon>
        <taxon>Kwoniella</taxon>
    </lineage>
</organism>
<evidence type="ECO:0000256" key="1">
    <source>
        <dbReference type="SAM" id="MobiDB-lite"/>
    </source>
</evidence>
<feature type="region of interest" description="Disordered" evidence="1">
    <location>
        <begin position="1"/>
        <end position="20"/>
    </location>
</feature>
<name>A0AAX4JTP6_9TREE</name>
<accession>A0AAX4JTP6</accession>
<dbReference type="EMBL" id="CP144101">
    <property type="protein sequence ID" value="WWC88801.1"/>
    <property type="molecule type" value="Genomic_DNA"/>
</dbReference>